<evidence type="ECO:0000256" key="1">
    <source>
        <dbReference type="ARBA" id="ARBA00022723"/>
    </source>
</evidence>
<protein>
    <recommendedName>
        <fullName evidence="5">HIT-type domain-containing protein</fullName>
    </recommendedName>
</protein>
<dbReference type="GO" id="GO:0006338">
    <property type="term" value="P:chromatin remodeling"/>
    <property type="evidence" value="ECO:0007669"/>
    <property type="project" value="InterPro"/>
</dbReference>
<feature type="compositionally biased region" description="Polar residues" evidence="4">
    <location>
        <begin position="126"/>
        <end position="136"/>
    </location>
</feature>
<feature type="region of interest" description="Disordered" evidence="4">
    <location>
        <begin position="38"/>
        <end position="62"/>
    </location>
</feature>
<dbReference type="GeneID" id="41958088"/>
<organism evidence="6 7">
    <name type="scientific">Pyricularia grisea</name>
    <name type="common">Crabgrass-specific blast fungus</name>
    <name type="synonym">Magnaporthe grisea</name>
    <dbReference type="NCBI Taxonomy" id="148305"/>
    <lineage>
        <taxon>Eukaryota</taxon>
        <taxon>Fungi</taxon>
        <taxon>Dikarya</taxon>
        <taxon>Ascomycota</taxon>
        <taxon>Pezizomycotina</taxon>
        <taxon>Sordariomycetes</taxon>
        <taxon>Sordariomycetidae</taxon>
        <taxon>Magnaporthales</taxon>
        <taxon>Pyriculariaceae</taxon>
        <taxon>Pyricularia</taxon>
    </lineage>
</organism>
<name>A0A6P8BDT2_PYRGI</name>
<reference evidence="7" key="2">
    <citation type="submission" date="2019-10" db="EMBL/GenBank/DDBJ databases">
        <authorList>
            <consortium name="NCBI Genome Project"/>
        </authorList>
    </citation>
    <scope>NUCLEOTIDE SEQUENCE</scope>
    <source>
        <strain evidence="7">NI907</strain>
    </source>
</reference>
<accession>A0A6P8BDT2</accession>
<evidence type="ECO:0000256" key="4">
    <source>
        <dbReference type="SAM" id="MobiDB-lite"/>
    </source>
</evidence>
<gene>
    <name evidence="7" type="ORF">PgNI_03123</name>
</gene>
<feature type="compositionally biased region" description="Low complexity" evidence="4">
    <location>
        <begin position="139"/>
        <end position="158"/>
    </location>
</feature>
<evidence type="ECO:0000256" key="2">
    <source>
        <dbReference type="ARBA" id="ARBA00022771"/>
    </source>
</evidence>
<feature type="domain" description="HIT-type" evidence="5">
    <location>
        <begin position="269"/>
        <end position="297"/>
    </location>
</feature>
<evidence type="ECO:0000259" key="5">
    <source>
        <dbReference type="Pfam" id="PF04438"/>
    </source>
</evidence>
<keyword evidence="3" id="KW-0862">Zinc</keyword>
<dbReference type="InterPro" id="IPR007529">
    <property type="entry name" value="Znf_HIT"/>
</dbReference>
<reference evidence="7" key="3">
    <citation type="submission" date="2025-08" db="UniProtKB">
        <authorList>
            <consortium name="RefSeq"/>
        </authorList>
    </citation>
    <scope>IDENTIFICATION</scope>
    <source>
        <strain evidence="7">NI907</strain>
    </source>
</reference>
<dbReference type="AlphaFoldDB" id="A0A6P8BDT2"/>
<feature type="region of interest" description="Disordered" evidence="4">
    <location>
        <begin position="124"/>
        <end position="232"/>
    </location>
</feature>
<evidence type="ECO:0000313" key="6">
    <source>
        <dbReference type="Proteomes" id="UP000515153"/>
    </source>
</evidence>
<evidence type="ECO:0000256" key="3">
    <source>
        <dbReference type="ARBA" id="ARBA00022833"/>
    </source>
</evidence>
<dbReference type="CDD" id="cd21437">
    <property type="entry name" value="zf-HIT_ZNHIT1_like"/>
    <property type="match status" value="1"/>
</dbReference>
<dbReference type="GO" id="GO:0005634">
    <property type="term" value="C:nucleus"/>
    <property type="evidence" value="ECO:0007669"/>
    <property type="project" value="UniProtKB-ARBA"/>
</dbReference>
<keyword evidence="2" id="KW-0863">Zinc-finger</keyword>
<dbReference type="PANTHER" id="PTHR13093">
    <property type="entry name" value="ZINC FINGER HIT DOMAIN CONTAINING PROTEIN 1"/>
    <property type="match status" value="1"/>
</dbReference>
<dbReference type="RefSeq" id="XP_030985337.1">
    <property type="nucleotide sequence ID" value="XM_031123178.1"/>
</dbReference>
<dbReference type="GO" id="GO:0008270">
    <property type="term" value="F:zinc ion binding"/>
    <property type="evidence" value="ECO:0007669"/>
    <property type="project" value="UniProtKB-KW"/>
</dbReference>
<dbReference type="InterPro" id="IPR039723">
    <property type="entry name" value="Vps71/ZNHIT1"/>
</dbReference>
<dbReference type="Pfam" id="PF04438">
    <property type="entry name" value="zf-HIT"/>
    <property type="match status" value="1"/>
</dbReference>
<sequence length="310" mass="33547">MNNFGVVEVASTRTTNAPGWAYVPDTGINPAVAALQPTNRKRAARNNRASGKPSLTDLSARQEAAVRKEVEQLDRDAFKDAAIAVPARTGGSRASNKHTPNVRKILMSQKTFANHVSDYEALQGSADATSSATTPRPSQPHTPAASTPAPTSRTSSSTNKKKKPAPAPPQPPQPPAAPDVDDVDMTDAPPLQGDRTILPPYTGRTPAPHRLDDDPLLKSHVPKVPTDDDLRPLLLAPPMPYPELMARASAAEGENDEEDDSSARRRYPMRVFCSVCGYWGKVRCIKCNTRVCALDCLEVHREECVTRYGL</sequence>
<proteinExistence type="predicted"/>
<evidence type="ECO:0000313" key="7">
    <source>
        <dbReference type="RefSeq" id="XP_030985337.1"/>
    </source>
</evidence>
<keyword evidence="1" id="KW-0479">Metal-binding</keyword>
<keyword evidence="6" id="KW-1185">Reference proteome</keyword>
<reference evidence="7" key="1">
    <citation type="journal article" date="2019" name="Mol. Biol. Evol.">
        <title>Blast fungal genomes show frequent chromosomal changes, gene gains and losses, and effector gene turnover.</title>
        <authorList>
            <person name="Gomez Luciano L.B."/>
            <person name="Jason Tsai I."/>
            <person name="Chuma I."/>
            <person name="Tosa Y."/>
            <person name="Chen Y.H."/>
            <person name="Li J.Y."/>
            <person name="Li M.Y."/>
            <person name="Jade Lu M.Y."/>
            <person name="Nakayashiki H."/>
            <person name="Li W.H."/>
        </authorList>
    </citation>
    <scope>NUCLEOTIDE SEQUENCE</scope>
    <source>
        <strain evidence="7">NI907</strain>
    </source>
</reference>
<feature type="compositionally biased region" description="Pro residues" evidence="4">
    <location>
        <begin position="165"/>
        <end position="177"/>
    </location>
</feature>
<dbReference type="Proteomes" id="UP000515153">
    <property type="component" value="Unplaced"/>
</dbReference>
<dbReference type="KEGG" id="pgri:PgNI_03123"/>
<dbReference type="OrthoDB" id="74807at2759"/>